<evidence type="ECO:0000313" key="3">
    <source>
        <dbReference type="Proteomes" id="UP000179807"/>
    </source>
</evidence>
<sequence length="442" mass="51554">MFKGPGAKKYDFSNFNPYVVGAIIFVICYLGSKNTYYDQFYRVSQLPKDRNEMGLIHDVSIVPKINQFFINYSMSYIFTVTIENFGSSISIILRHKDFTVRFQKNNYFDYQFFNNKASFYILSPVFGDSLISLNHLKGEIASLHHNITHINLLFPGFSLASNLPNYYHFNHVVFMSDEMHTFFTVNVDINNSMISLGYRRSIRVSKNRGRAKDFCTPKKKCQTVEKLTFVLLAPNDILFNFNHMFITLLNPIVDIMKKEYNPRFYIHTNLNETSNHPVLMKYLEFFNRETVNVISKYDITYFHELRLWKNVLHDFSAFRELIGQEINAIQSEKNLIVFVSESEIDNVKEIASKICEGCKYKVVKPEISKEAISEIRKAQILVTSKENTHLMFSLNENSEVYIFDSSFTEDDDWIKDMALNLNVIVKKITGNINDVDMNAPEL</sequence>
<comment type="caution">
    <text evidence="2">The sequence shown here is derived from an EMBL/GenBank/DDBJ whole genome shotgun (WGS) entry which is preliminary data.</text>
</comment>
<dbReference type="Proteomes" id="UP000179807">
    <property type="component" value="Unassembled WGS sequence"/>
</dbReference>
<evidence type="ECO:0000313" key="2">
    <source>
        <dbReference type="EMBL" id="OHT10573.1"/>
    </source>
</evidence>
<dbReference type="EMBL" id="MLAK01000607">
    <property type="protein sequence ID" value="OHT10573.1"/>
    <property type="molecule type" value="Genomic_DNA"/>
</dbReference>
<reference evidence="2" key="1">
    <citation type="submission" date="2016-10" db="EMBL/GenBank/DDBJ databases">
        <authorList>
            <person name="Benchimol M."/>
            <person name="Almeida L.G."/>
            <person name="Vasconcelos A.T."/>
            <person name="Perreira-Neves A."/>
            <person name="Rosa I.A."/>
            <person name="Tasca T."/>
            <person name="Bogo M.R."/>
            <person name="de Souza W."/>
        </authorList>
    </citation>
    <scope>NUCLEOTIDE SEQUENCE [LARGE SCALE GENOMIC DNA]</scope>
    <source>
        <strain evidence="2">K</strain>
    </source>
</reference>
<dbReference type="AlphaFoldDB" id="A0A1J4KMH8"/>
<proteinExistence type="predicted"/>
<dbReference type="RefSeq" id="XP_068363709.1">
    <property type="nucleotide sequence ID" value="XM_068501177.1"/>
</dbReference>
<dbReference type="VEuPathDB" id="TrichDB:TRFO_20066"/>
<feature type="transmembrane region" description="Helical" evidence="1">
    <location>
        <begin position="15"/>
        <end position="32"/>
    </location>
</feature>
<keyword evidence="1" id="KW-0812">Transmembrane</keyword>
<keyword evidence="1" id="KW-1133">Transmembrane helix</keyword>
<gene>
    <name evidence="2" type="ORF">TRFO_20066</name>
</gene>
<dbReference type="GeneID" id="94835881"/>
<name>A0A1J4KMH8_9EUKA</name>
<accession>A0A1J4KMH8</accession>
<keyword evidence="3" id="KW-1185">Reference proteome</keyword>
<organism evidence="2 3">
    <name type="scientific">Tritrichomonas foetus</name>
    <dbReference type="NCBI Taxonomy" id="1144522"/>
    <lineage>
        <taxon>Eukaryota</taxon>
        <taxon>Metamonada</taxon>
        <taxon>Parabasalia</taxon>
        <taxon>Tritrichomonadida</taxon>
        <taxon>Tritrichomonadidae</taxon>
        <taxon>Tritrichomonas</taxon>
    </lineage>
</organism>
<protein>
    <submittedName>
        <fullName evidence="2">Uncharacterized protein</fullName>
    </submittedName>
</protein>
<evidence type="ECO:0000256" key="1">
    <source>
        <dbReference type="SAM" id="Phobius"/>
    </source>
</evidence>
<keyword evidence="1" id="KW-0472">Membrane</keyword>